<evidence type="ECO:0000259" key="9">
    <source>
        <dbReference type="Pfam" id="PF01794"/>
    </source>
</evidence>
<evidence type="ECO:0000256" key="2">
    <source>
        <dbReference type="ARBA" id="ARBA00022448"/>
    </source>
</evidence>
<feature type="transmembrane region" description="Helical" evidence="8">
    <location>
        <begin position="117"/>
        <end position="138"/>
    </location>
</feature>
<reference evidence="10 11" key="1">
    <citation type="submission" date="2020-12" db="EMBL/GenBank/DDBJ databases">
        <authorList>
            <person name="Shan Y."/>
        </authorList>
    </citation>
    <scope>NUCLEOTIDE SEQUENCE [LARGE SCALE GENOMIC DNA]</scope>
    <source>
        <strain evidence="11">csc3.9</strain>
    </source>
</reference>
<accession>A0A7T4UPD6</accession>
<dbReference type="HAMAP" id="MF_01207">
    <property type="entry name" value="MsrQ"/>
    <property type="match status" value="1"/>
</dbReference>
<keyword evidence="8" id="KW-0288">FMN</keyword>
<feature type="transmembrane region" description="Helical" evidence="8">
    <location>
        <begin position="173"/>
        <end position="191"/>
    </location>
</feature>
<dbReference type="AlphaFoldDB" id="A0A7T4UPD6"/>
<keyword evidence="8" id="KW-0479">Metal-binding</keyword>
<evidence type="ECO:0000256" key="5">
    <source>
        <dbReference type="ARBA" id="ARBA00022989"/>
    </source>
</evidence>
<keyword evidence="4 8" id="KW-0812">Transmembrane</keyword>
<comment type="cofactor">
    <cofactor evidence="8">
        <name>heme b</name>
        <dbReference type="ChEBI" id="CHEBI:60344"/>
    </cofactor>
    <text evidence="8">Binds 1 heme b (iron(II)-protoporphyrin IX) group per subunit.</text>
</comment>
<keyword evidence="7 8" id="KW-0472">Membrane</keyword>
<evidence type="ECO:0000313" key="11">
    <source>
        <dbReference type="Proteomes" id="UP000596063"/>
    </source>
</evidence>
<dbReference type="Proteomes" id="UP000596063">
    <property type="component" value="Chromosome"/>
</dbReference>
<comment type="similarity">
    <text evidence="8">Belongs to the MsrQ family.</text>
</comment>
<dbReference type="GO" id="GO:0030091">
    <property type="term" value="P:protein repair"/>
    <property type="evidence" value="ECO:0007669"/>
    <property type="project" value="UniProtKB-UniRule"/>
</dbReference>
<feature type="transmembrane region" description="Helical" evidence="8">
    <location>
        <begin position="150"/>
        <end position="167"/>
    </location>
</feature>
<evidence type="ECO:0000256" key="3">
    <source>
        <dbReference type="ARBA" id="ARBA00022617"/>
    </source>
</evidence>
<comment type="subunit">
    <text evidence="8">Heterodimer of a catalytic subunit (MsrP) and a heme-binding subunit (MsrQ).</text>
</comment>
<sequence>MVALREAQQRVGKPLLFVLCLLPFGLLAWAAVGDSLGPDPVKTLIHTTGEWSIRFLLITLAVSPMRDLSKAGWVLRYRRMLGLYAWFYTSLHLLIVATYLFGWDWAITKEELSERPYIIAGFLAWVLMVPLGLTSNNWAVRRLRQNWRRLHKLVYPAAGLAWLHIAWQTRSSYFDAVFYAVLLLILFLPRIKKLLKNR</sequence>
<comment type="function">
    <text evidence="8">Part of the MsrPQ system that repairs oxidized periplasmic proteins containing methionine sulfoxide residues (Met-O), using respiratory chain electrons. Thus protects these proteins from oxidative-stress damage caused by reactive species of oxygen and chlorine generated by the host defense mechanisms. MsrPQ is essential for the maintenance of envelope integrity under bleach stress, rescuing a wide series of structurally unrelated periplasmic proteins from methionine oxidation. MsrQ provides electrons for reduction to the reductase catalytic subunit MsrP, using the quinone pool of the respiratory chain.</text>
</comment>
<dbReference type="EMBL" id="CP066167">
    <property type="protein sequence ID" value="QQD17553.1"/>
    <property type="molecule type" value="Genomic_DNA"/>
</dbReference>
<protein>
    <recommendedName>
        <fullName evidence="8">Protein-methionine-sulfoxide reductase heme-binding subunit MsrQ</fullName>
    </recommendedName>
    <alternativeName>
        <fullName evidence="8">Flavocytochrome MsrQ</fullName>
    </alternativeName>
</protein>
<name>A0A7T4UPD6_9GAMM</name>
<dbReference type="GO" id="GO:0009055">
    <property type="term" value="F:electron transfer activity"/>
    <property type="evidence" value="ECO:0007669"/>
    <property type="project" value="UniProtKB-UniRule"/>
</dbReference>
<feature type="domain" description="Ferric oxidoreductase" evidence="9">
    <location>
        <begin position="49"/>
        <end position="160"/>
    </location>
</feature>
<evidence type="ECO:0000256" key="7">
    <source>
        <dbReference type="ARBA" id="ARBA00023136"/>
    </source>
</evidence>
<evidence type="ECO:0000256" key="8">
    <source>
        <dbReference type="HAMAP-Rule" id="MF_01207"/>
    </source>
</evidence>
<dbReference type="RefSeq" id="WP_198569052.1">
    <property type="nucleotide sequence ID" value="NZ_CP066167.1"/>
</dbReference>
<dbReference type="PANTHER" id="PTHR36964:SF1">
    <property type="entry name" value="PROTEIN-METHIONINE-SULFOXIDE REDUCTASE HEME-BINDING SUBUNIT MSRQ"/>
    <property type="match status" value="1"/>
</dbReference>
<evidence type="ECO:0000256" key="4">
    <source>
        <dbReference type="ARBA" id="ARBA00022692"/>
    </source>
</evidence>
<dbReference type="GO" id="GO:0046872">
    <property type="term" value="F:metal ion binding"/>
    <property type="evidence" value="ECO:0007669"/>
    <property type="project" value="UniProtKB-KW"/>
</dbReference>
<gene>
    <name evidence="8" type="primary">msrQ</name>
    <name evidence="10" type="ORF">I6N98_14510</name>
</gene>
<feature type="transmembrane region" description="Helical" evidence="8">
    <location>
        <begin position="12"/>
        <end position="31"/>
    </location>
</feature>
<keyword evidence="8" id="KW-0249">Electron transport</keyword>
<dbReference type="GO" id="GO:0020037">
    <property type="term" value="F:heme binding"/>
    <property type="evidence" value="ECO:0007669"/>
    <property type="project" value="UniProtKB-UniRule"/>
</dbReference>
<evidence type="ECO:0000313" key="10">
    <source>
        <dbReference type="EMBL" id="QQD17553.1"/>
    </source>
</evidence>
<dbReference type="GO" id="GO:0010181">
    <property type="term" value="F:FMN binding"/>
    <property type="evidence" value="ECO:0007669"/>
    <property type="project" value="UniProtKB-UniRule"/>
</dbReference>
<dbReference type="GO" id="GO:0016679">
    <property type="term" value="F:oxidoreductase activity, acting on diphenols and related substances as donors"/>
    <property type="evidence" value="ECO:0007669"/>
    <property type="project" value="TreeGrafter"/>
</dbReference>
<dbReference type="KEGG" id="snan:I6N98_14510"/>
<keyword evidence="2 8" id="KW-0813">Transport</keyword>
<comment type="subcellular location">
    <subcellularLocation>
        <location evidence="8">Cell membrane</location>
        <topology evidence="8">Multi-pass membrane protein</topology>
    </subcellularLocation>
    <subcellularLocation>
        <location evidence="1">Membrane</location>
        <topology evidence="1">Multi-pass membrane protein</topology>
    </subcellularLocation>
</comment>
<dbReference type="PANTHER" id="PTHR36964">
    <property type="entry name" value="PROTEIN-METHIONINE-SULFOXIDE REDUCTASE HEME-BINDING SUBUNIT MSRQ"/>
    <property type="match status" value="1"/>
</dbReference>
<dbReference type="InterPro" id="IPR022837">
    <property type="entry name" value="MsrQ-like"/>
</dbReference>
<keyword evidence="8" id="KW-1003">Cell membrane</keyword>
<keyword evidence="5 8" id="KW-1133">Transmembrane helix</keyword>
<dbReference type="InterPro" id="IPR013130">
    <property type="entry name" value="Fe3_Rdtase_TM_dom"/>
</dbReference>
<keyword evidence="3 8" id="KW-0349">Heme</keyword>
<keyword evidence="11" id="KW-1185">Reference proteome</keyword>
<comment type="cofactor">
    <cofactor evidence="8">
        <name>FMN</name>
        <dbReference type="ChEBI" id="CHEBI:58210"/>
    </cofactor>
    <text evidence="8">Binds 1 FMN per subunit.</text>
</comment>
<dbReference type="Pfam" id="PF01794">
    <property type="entry name" value="Ferric_reduct"/>
    <property type="match status" value="1"/>
</dbReference>
<keyword evidence="8" id="KW-0285">Flavoprotein</keyword>
<evidence type="ECO:0000256" key="6">
    <source>
        <dbReference type="ARBA" id="ARBA00023004"/>
    </source>
</evidence>
<keyword evidence="6 8" id="KW-0408">Iron</keyword>
<feature type="transmembrane region" description="Helical" evidence="8">
    <location>
        <begin position="81"/>
        <end position="102"/>
    </location>
</feature>
<dbReference type="GO" id="GO:0005886">
    <property type="term" value="C:plasma membrane"/>
    <property type="evidence" value="ECO:0007669"/>
    <property type="project" value="UniProtKB-SubCell"/>
</dbReference>
<organism evidence="10 11">
    <name type="scientific">Spongiibacter nanhainus</name>
    <dbReference type="NCBI Taxonomy" id="2794344"/>
    <lineage>
        <taxon>Bacteria</taxon>
        <taxon>Pseudomonadati</taxon>
        <taxon>Pseudomonadota</taxon>
        <taxon>Gammaproteobacteria</taxon>
        <taxon>Cellvibrionales</taxon>
        <taxon>Spongiibacteraceae</taxon>
        <taxon>Spongiibacter</taxon>
    </lineage>
</organism>
<proteinExistence type="inferred from homology"/>
<evidence type="ECO:0000256" key="1">
    <source>
        <dbReference type="ARBA" id="ARBA00004141"/>
    </source>
</evidence>
<feature type="transmembrane region" description="Helical" evidence="8">
    <location>
        <begin position="51"/>
        <end position="69"/>
    </location>
</feature>